<evidence type="ECO:0000256" key="7">
    <source>
        <dbReference type="SAM" id="Phobius"/>
    </source>
</evidence>
<evidence type="ECO:0000313" key="10">
    <source>
        <dbReference type="EMBL" id="MBA0085825.1"/>
    </source>
</evidence>
<dbReference type="PANTHER" id="PTHR30572">
    <property type="entry name" value="MEMBRANE COMPONENT OF TRANSPORTER-RELATED"/>
    <property type="match status" value="1"/>
</dbReference>
<feature type="transmembrane region" description="Helical" evidence="7">
    <location>
        <begin position="406"/>
        <end position="428"/>
    </location>
</feature>
<keyword evidence="11" id="KW-1185">Reference proteome</keyword>
<feature type="transmembrane region" description="Helical" evidence="7">
    <location>
        <begin position="359"/>
        <end position="385"/>
    </location>
</feature>
<feature type="transmembrane region" description="Helical" evidence="7">
    <location>
        <begin position="504"/>
        <end position="523"/>
    </location>
</feature>
<evidence type="ECO:0000256" key="6">
    <source>
        <dbReference type="ARBA" id="ARBA00038076"/>
    </source>
</evidence>
<proteinExistence type="inferred from homology"/>
<sequence length="541" mass="59998">MRWHYKLPLRLRSLFCKNQVELDLSEELKFHLQSQIDEFVAQGMNSEEARRAALQALGGVEQVKEECREARKMNLIENSVRDLRLGLRMLRRNPGFAVLVILCLMLGIGANAAVFSWVEGILLRPYPLVAHQEQLVALSGTVGEEREQTSWPDLLDVKRSCALCKTVFVSSITGATLSIGERAEVVTGSMASANYFDGIEVHPILGRGFEPSEDTGSRGHPVVVISYHLWQTRFQGDPKIIGKTQRLDNVVYTIIGVTPEGFYGTFVGRVIEFWVPVSMLEVLNGGSFKLEDRGARWAEAFVRLKPSVTRNQAQQEISAIAARLAVEYPDTNRGRGIKVWPLWNTPFNHARELLPIFEIMVVVTMFVLLIVCANVGNLLLVRSFARRHEMTVRVAMGADRCRLLRHLLTEGLLLSACGAAGGMLVAYWCRHGLALFFPGDMLYLPGQIDGRVLGLSAALCLVVTLAIGLVPAFQTRHLALADTLKTEASSVMGARGRAWFRSSLVVLQVTLSFILLVGATLLMQSLRKIRTTSPGFATTRV</sequence>
<organism evidence="10 11">
    <name type="scientific">Candidatus Acidiferrum panamense</name>
    <dbReference type="NCBI Taxonomy" id="2741543"/>
    <lineage>
        <taxon>Bacteria</taxon>
        <taxon>Pseudomonadati</taxon>
        <taxon>Acidobacteriota</taxon>
        <taxon>Terriglobia</taxon>
        <taxon>Candidatus Acidiferrales</taxon>
        <taxon>Candidatus Acidiferrum</taxon>
    </lineage>
</organism>
<dbReference type="InterPro" id="IPR050250">
    <property type="entry name" value="Macrolide_Exporter_MacB"/>
</dbReference>
<comment type="similarity">
    <text evidence="6">Belongs to the ABC-4 integral membrane protein family.</text>
</comment>
<feature type="domain" description="MacB-like periplasmic core" evidence="9">
    <location>
        <begin position="98"/>
        <end position="319"/>
    </location>
</feature>
<dbReference type="PANTHER" id="PTHR30572:SF4">
    <property type="entry name" value="ABC TRANSPORTER PERMEASE YTRF"/>
    <property type="match status" value="1"/>
</dbReference>
<accession>A0A7V8NRE9</accession>
<evidence type="ECO:0000259" key="9">
    <source>
        <dbReference type="Pfam" id="PF12704"/>
    </source>
</evidence>
<evidence type="ECO:0000256" key="1">
    <source>
        <dbReference type="ARBA" id="ARBA00004651"/>
    </source>
</evidence>
<dbReference type="Pfam" id="PF12704">
    <property type="entry name" value="MacB_PCD"/>
    <property type="match status" value="1"/>
</dbReference>
<dbReference type="InterPro" id="IPR025857">
    <property type="entry name" value="MacB_PCD"/>
</dbReference>
<evidence type="ECO:0000259" key="8">
    <source>
        <dbReference type="Pfam" id="PF02687"/>
    </source>
</evidence>
<dbReference type="InterPro" id="IPR047928">
    <property type="entry name" value="Perm_prefix_1"/>
</dbReference>
<feature type="transmembrane region" description="Helical" evidence="7">
    <location>
        <begin position="96"/>
        <end position="118"/>
    </location>
</feature>
<feature type="non-terminal residue" evidence="10">
    <location>
        <position position="541"/>
    </location>
</feature>
<name>A0A7V8NRE9_9BACT</name>
<dbReference type="EMBL" id="JACDQQ010001229">
    <property type="protein sequence ID" value="MBA0085825.1"/>
    <property type="molecule type" value="Genomic_DNA"/>
</dbReference>
<gene>
    <name evidence="10" type="ORF">HRJ53_12580</name>
</gene>
<dbReference type="GO" id="GO:0022857">
    <property type="term" value="F:transmembrane transporter activity"/>
    <property type="evidence" value="ECO:0007669"/>
    <property type="project" value="TreeGrafter"/>
</dbReference>
<keyword evidence="5 7" id="KW-0472">Membrane</keyword>
<comment type="caution">
    <text evidence="10">The sequence shown here is derived from an EMBL/GenBank/DDBJ whole genome shotgun (WGS) entry which is preliminary data.</text>
</comment>
<dbReference type="NCBIfam" id="NF038403">
    <property type="entry name" value="perm_prefix_1"/>
    <property type="match status" value="1"/>
</dbReference>
<feature type="domain" description="ABC3 transporter permease C-terminal" evidence="8">
    <location>
        <begin position="362"/>
        <end position="478"/>
    </location>
</feature>
<dbReference type="GO" id="GO:0005886">
    <property type="term" value="C:plasma membrane"/>
    <property type="evidence" value="ECO:0007669"/>
    <property type="project" value="UniProtKB-SubCell"/>
</dbReference>
<evidence type="ECO:0000256" key="3">
    <source>
        <dbReference type="ARBA" id="ARBA00022692"/>
    </source>
</evidence>
<evidence type="ECO:0000256" key="2">
    <source>
        <dbReference type="ARBA" id="ARBA00022475"/>
    </source>
</evidence>
<dbReference type="AlphaFoldDB" id="A0A7V8NRE9"/>
<evidence type="ECO:0000256" key="4">
    <source>
        <dbReference type="ARBA" id="ARBA00022989"/>
    </source>
</evidence>
<reference evidence="10" key="1">
    <citation type="submission" date="2020-06" db="EMBL/GenBank/DDBJ databases">
        <title>Legume-microbial interactions unlock mineral nutrients during tropical forest succession.</title>
        <authorList>
            <person name="Epihov D.Z."/>
        </authorList>
    </citation>
    <scope>NUCLEOTIDE SEQUENCE [LARGE SCALE GENOMIC DNA]</scope>
    <source>
        <strain evidence="10">Pan2503</strain>
    </source>
</reference>
<evidence type="ECO:0000313" key="11">
    <source>
        <dbReference type="Proteomes" id="UP000567293"/>
    </source>
</evidence>
<protein>
    <submittedName>
        <fullName evidence="10">ABC transporter permease</fullName>
    </submittedName>
</protein>
<evidence type="ECO:0000256" key="5">
    <source>
        <dbReference type="ARBA" id="ARBA00023136"/>
    </source>
</evidence>
<dbReference type="InterPro" id="IPR003838">
    <property type="entry name" value="ABC3_permease_C"/>
</dbReference>
<keyword evidence="2" id="KW-1003">Cell membrane</keyword>
<dbReference type="Proteomes" id="UP000567293">
    <property type="component" value="Unassembled WGS sequence"/>
</dbReference>
<feature type="transmembrane region" description="Helical" evidence="7">
    <location>
        <begin position="448"/>
        <end position="470"/>
    </location>
</feature>
<dbReference type="Pfam" id="PF02687">
    <property type="entry name" value="FtsX"/>
    <property type="match status" value="1"/>
</dbReference>
<keyword evidence="4 7" id="KW-1133">Transmembrane helix</keyword>
<comment type="subcellular location">
    <subcellularLocation>
        <location evidence="1">Cell membrane</location>
        <topology evidence="1">Multi-pass membrane protein</topology>
    </subcellularLocation>
</comment>
<keyword evidence="3 7" id="KW-0812">Transmembrane</keyword>